<dbReference type="Proteomes" id="UP000008957">
    <property type="component" value="Chromosome"/>
</dbReference>
<dbReference type="KEGG" id="sbr:SY1_03360"/>
<sequence length="81" mass="9598">MKQFLRFLNRLEEEKIYYRLNKVREEAVMAEIAVPGERWEVEFMEDGSVEVERFVSTDGVSGCADMDHCPELDDLFERFSE</sequence>
<evidence type="ECO:0000313" key="1">
    <source>
        <dbReference type="EMBL" id="CBL27826.1"/>
    </source>
</evidence>
<gene>
    <name evidence="1" type="ORF">SY1_03360</name>
</gene>
<name>A0AB94IVP3_9BACT</name>
<accession>A0AB94IVP3</accession>
<dbReference type="RefSeq" id="WP_015555973.1">
    <property type="nucleotide sequence ID" value="NC_021038.1"/>
</dbReference>
<evidence type="ECO:0000313" key="2">
    <source>
        <dbReference type="Proteomes" id="UP000008957"/>
    </source>
</evidence>
<dbReference type="AlphaFoldDB" id="A0AB94IVP3"/>
<proteinExistence type="predicted"/>
<protein>
    <submittedName>
        <fullName evidence="1">Uncharacterized protein</fullName>
    </submittedName>
</protein>
<dbReference type="EMBL" id="FP929056">
    <property type="protein sequence ID" value="CBL27826.1"/>
    <property type="molecule type" value="Genomic_DNA"/>
</dbReference>
<reference evidence="1 2" key="2">
    <citation type="submission" date="2010-03" db="EMBL/GenBank/DDBJ databases">
        <authorList>
            <person name="Pajon A."/>
        </authorList>
    </citation>
    <scope>NUCLEOTIDE SEQUENCE [LARGE SCALE GENOMIC DNA]</scope>
    <source>
        <strain evidence="1 2">SGP1</strain>
    </source>
</reference>
<reference evidence="2" key="1">
    <citation type="submission" date="2010-03" db="EMBL/GenBank/DDBJ databases">
        <title>The genome sequence of Synergistetes sp. SGP1.</title>
        <authorList>
            <consortium name="metaHIT consortium -- http://www.metahit.eu/"/>
            <person name="Pajon A."/>
            <person name="Turner K."/>
            <person name="Parkhill J."/>
            <person name="Wade W."/>
            <person name="Vartoukian S."/>
        </authorList>
    </citation>
    <scope>NUCLEOTIDE SEQUENCE [LARGE SCALE GENOMIC DNA]</scope>
    <source>
        <strain evidence="2">SGP1</strain>
    </source>
</reference>
<keyword evidence="2" id="KW-1185">Reference proteome</keyword>
<organism evidence="1 2">
    <name type="scientific">Fretibacterium fastidiosum</name>
    <dbReference type="NCBI Taxonomy" id="651822"/>
    <lineage>
        <taxon>Bacteria</taxon>
        <taxon>Thermotogati</taxon>
        <taxon>Synergistota</taxon>
        <taxon>Synergistia</taxon>
        <taxon>Synergistales</taxon>
        <taxon>Aminobacteriaceae</taxon>
        <taxon>Fretibacterium</taxon>
    </lineage>
</organism>